<dbReference type="GO" id="GO:0043531">
    <property type="term" value="F:ADP binding"/>
    <property type="evidence" value="ECO:0007669"/>
    <property type="project" value="InterPro"/>
</dbReference>
<dbReference type="InterPro" id="IPR044974">
    <property type="entry name" value="Disease_R_plants"/>
</dbReference>
<dbReference type="SUPFAM" id="SSF52540">
    <property type="entry name" value="P-loop containing nucleoside triphosphate hydrolases"/>
    <property type="match status" value="1"/>
</dbReference>
<evidence type="ECO:0000313" key="2">
    <source>
        <dbReference type="EMBL" id="KAJ4943987.1"/>
    </source>
</evidence>
<dbReference type="AlphaFoldDB" id="A0A9Q0GL93"/>
<reference evidence="2" key="1">
    <citation type="journal article" date="2023" name="Plant J.">
        <title>The genome of the king protea, Protea cynaroides.</title>
        <authorList>
            <person name="Chang J."/>
            <person name="Duong T.A."/>
            <person name="Schoeman C."/>
            <person name="Ma X."/>
            <person name="Roodt D."/>
            <person name="Barker N."/>
            <person name="Li Z."/>
            <person name="Van de Peer Y."/>
            <person name="Mizrachi E."/>
        </authorList>
    </citation>
    <scope>NUCLEOTIDE SEQUENCE</scope>
    <source>
        <tissue evidence="2">Young leaves</tissue>
    </source>
</reference>
<dbReference type="InterPro" id="IPR000157">
    <property type="entry name" value="TIR_dom"/>
</dbReference>
<dbReference type="SUPFAM" id="SSF52200">
    <property type="entry name" value="Toll/Interleukin receptor TIR domain"/>
    <property type="match status" value="1"/>
</dbReference>
<protein>
    <recommendedName>
        <fullName evidence="1">TIR domain-containing protein</fullName>
    </recommendedName>
</protein>
<dbReference type="GO" id="GO:0006952">
    <property type="term" value="P:defense response"/>
    <property type="evidence" value="ECO:0007669"/>
    <property type="project" value="InterPro"/>
</dbReference>
<dbReference type="PANTHER" id="PTHR11017:SF570">
    <property type="entry name" value="DISEASE RESISTANCE PROTEIN (TIR-NBS CLASS)-RELATED"/>
    <property type="match status" value="1"/>
</dbReference>
<gene>
    <name evidence="2" type="ORF">NE237_016311</name>
</gene>
<dbReference type="Proteomes" id="UP001141806">
    <property type="component" value="Unassembled WGS sequence"/>
</dbReference>
<dbReference type="PRINTS" id="PR00364">
    <property type="entry name" value="DISEASERSIST"/>
</dbReference>
<organism evidence="2 3">
    <name type="scientific">Protea cynaroides</name>
    <dbReference type="NCBI Taxonomy" id="273540"/>
    <lineage>
        <taxon>Eukaryota</taxon>
        <taxon>Viridiplantae</taxon>
        <taxon>Streptophyta</taxon>
        <taxon>Embryophyta</taxon>
        <taxon>Tracheophyta</taxon>
        <taxon>Spermatophyta</taxon>
        <taxon>Magnoliopsida</taxon>
        <taxon>Proteales</taxon>
        <taxon>Proteaceae</taxon>
        <taxon>Protea</taxon>
    </lineage>
</organism>
<comment type="caution">
    <text evidence="2">The sequence shown here is derived from an EMBL/GenBank/DDBJ whole genome shotgun (WGS) entry which is preliminary data.</text>
</comment>
<proteinExistence type="predicted"/>
<feature type="domain" description="TIR" evidence="1">
    <location>
        <begin position="8"/>
        <end position="169"/>
    </location>
</feature>
<dbReference type="Gene3D" id="3.40.50.300">
    <property type="entry name" value="P-loop containing nucleotide triphosphate hydrolases"/>
    <property type="match status" value="1"/>
</dbReference>
<dbReference type="PANTHER" id="PTHR11017">
    <property type="entry name" value="LEUCINE-RICH REPEAT-CONTAINING PROTEIN"/>
    <property type="match status" value="1"/>
</dbReference>
<dbReference type="InterPro" id="IPR035897">
    <property type="entry name" value="Toll_tir_struct_dom_sf"/>
</dbReference>
<dbReference type="PROSITE" id="PS50104">
    <property type="entry name" value="TIR"/>
    <property type="match status" value="1"/>
</dbReference>
<dbReference type="GO" id="GO:0007165">
    <property type="term" value="P:signal transduction"/>
    <property type="evidence" value="ECO:0007669"/>
    <property type="project" value="InterPro"/>
</dbReference>
<sequence length="430" mass="48726">MGTHDGSCNYQVFISYRKKDTGKTFTGSLHRALQREGIDAFLDRKNLPIGQQMLPNFYQNIRSSKMLIPVISKRYVDSEWCLKELAEMVDCYKPEGPKILPIFFNVKPTDVQNRTGIVKTSLKKYRKSHDKSTRKRWKKALTIVGAINGPKLEDVKGIQADLVDLAVKWALENSRSRLLEGAQHPVGLSTRVKKVEALLNFDSDDIEFVGICGTLGIGKTAIATAFYNRNLKKFRDSCFLAKIREETAASKGVEILQKKLIKDISKENGDSIPNSYTGAIRIQQRLNGLKVLLVLDDVDSLEQLNALAINHKWFGRGSKIIITSRKKYILNFIKGVEAKIYCPPKLSDNKSLRLFCLHAFSEYPPPEDYMKLCREAQRLATGLPSTLLELSSLLGVIKKKKEWRQVIQKLEGLSPTEIHQRLKSLYANLI</sequence>
<dbReference type="Pfam" id="PF01582">
    <property type="entry name" value="TIR"/>
    <property type="match status" value="1"/>
</dbReference>
<dbReference type="Pfam" id="PF00931">
    <property type="entry name" value="NB-ARC"/>
    <property type="match status" value="1"/>
</dbReference>
<dbReference type="OrthoDB" id="1357022at2759"/>
<dbReference type="InterPro" id="IPR027417">
    <property type="entry name" value="P-loop_NTPase"/>
</dbReference>
<dbReference type="InterPro" id="IPR002182">
    <property type="entry name" value="NB-ARC"/>
</dbReference>
<dbReference type="InterPro" id="IPR042197">
    <property type="entry name" value="Apaf_helical"/>
</dbReference>
<dbReference type="EMBL" id="JAMYWD010001176">
    <property type="protein sequence ID" value="KAJ4943987.1"/>
    <property type="molecule type" value="Genomic_DNA"/>
</dbReference>
<evidence type="ECO:0000313" key="3">
    <source>
        <dbReference type="Proteomes" id="UP001141806"/>
    </source>
</evidence>
<accession>A0A9Q0GL93</accession>
<evidence type="ECO:0000259" key="1">
    <source>
        <dbReference type="PROSITE" id="PS50104"/>
    </source>
</evidence>
<dbReference type="Gene3D" id="1.10.8.430">
    <property type="entry name" value="Helical domain of apoptotic protease-activating factors"/>
    <property type="match status" value="1"/>
</dbReference>
<keyword evidence="3" id="KW-1185">Reference proteome</keyword>
<name>A0A9Q0GL93_9MAGN</name>
<dbReference type="Gene3D" id="3.40.50.10140">
    <property type="entry name" value="Toll/interleukin-1 receptor homology (TIR) domain"/>
    <property type="match status" value="1"/>
</dbReference>
<dbReference type="SMART" id="SM00255">
    <property type="entry name" value="TIR"/>
    <property type="match status" value="1"/>
</dbReference>